<protein>
    <submittedName>
        <fullName evidence="1">Uncharacterized protein</fullName>
    </submittedName>
</protein>
<evidence type="ECO:0000313" key="1">
    <source>
        <dbReference type="EMBL" id="MPM23957.1"/>
    </source>
</evidence>
<reference evidence="1" key="1">
    <citation type="submission" date="2019-08" db="EMBL/GenBank/DDBJ databases">
        <authorList>
            <person name="Kucharzyk K."/>
            <person name="Murdoch R.W."/>
            <person name="Higgins S."/>
            <person name="Loffler F."/>
        </authorList>
    </citation>
    <scope>NUCLEOTIDE SEQUENCE</scope>
</reference>
<gene>
    <name evidence="1" type="ORF">SDC9_70434</name>
</gene>
<proteinExistence type="predicted"/>
<organism evidence="1">
    <name type="scientific">bioreactor metagenome</name>
    <dbReference type="NCBI Taxonomy" id="1076179"/>
    <lineage>
        <taxon>unclassified sequences</taxon>
        <taxon>metagenomes</taxon>
        <taxon>ecological metagenomes</taxon>
    </lineage>
</organism>
<dbReference type="AlphaFoldDB" id="A0A644Y6Z8"/>
<dbReference type="EMBL" id="VSSQ01004150">
    <property type="protein sequence ID" value="MPM23957.1"/>
    <property type="molecule type" value="Genomic_DNA"/>
</dbReference>
<name>A0A644Y6Z8_9ZZZZ</name>
<accession>A0A644Y6Z8</accession>
<sequence>MQQPAAIFLSARKFCSHTDKFVGVYGFAKFIDSTIRIGQNQYIGVLFRTKLFNQPSGKDGCFSGSGRADNQEIIFGGHGFPDNVFGIIDVFCLIFFCSWLCNSQQQIPLLFFGVQKSKQTLIHTVVRCVQRVVFNCPKPVFVKERVISLFVSEADFGKFFGDCRYVAFYDLLVENSILFVLPRINDADFTFAEVCDFVVNMISAKNNFHVVPRIVNRLDR</sequence>
<comment type="caution">
    <text evidence="1">The sequence shown here is derived from an EMBL/GenBank/DDBJ whole genome shotgun (WGS) entry which is preliminary data.</text>
</comment>